<reference evidence="3" key="1">
    <citation type="journal article" date="2014" name="Int. J. Syst. Evol. Microbiol.">
        <title>Complete genome sequence of Corynebacterium casei LMG S-19264T (=DSM 44701T), isolated from a smear-ripened cheese.</title>
        <authorList>
            <consortium name="US DOE Joint Genome Institute (JGI-PGF)"/>
            <person name="Walter F."/>
            <person name="Albersmeier A."/>
            <person name="Kalinowski J."/>
            <person name="Ruckert C."/>
        </authorList>
    </citation>
    <scope>NUCLEOTIDE SEQUENCE</scope>
    <source>
        <strain evidence="3">CGMCC 1.15958</strain>
    </source>
</reference>
<feature type="region of interest" description="Disordered" evidence="1">
    <location>
        <begin position="118"/>
        <end position="146"/>
    </location>
</feature>
<accession>A0A916YRP5</accession>
<comment type="caution">
    <text evidence="3">The sequence shown here is derived from an EMBL/GenBank/DDBJ whole genome shotgun (WGS) entry which is preliminary data.</text>
</comment>
<gene>
    <name evidence="3" type="ORF">GCM10011514_22330</name>
</gene>
<dbReference type="Gene3D" id="3.40.50.200">
    <property type="entry name" value="Peptidase S8/S53 domain"/>
    <property type="match status" value="1"/>
</dbReference>
<dbReference type="AlphaFoldDB" id="A0A916YRP5"/>
<dbReference type="GO" id="GO:0006508">
    <property type="term" value="P:proteolysis"/>
    <property type="evidence" value="ECO:0007669"/>
    <property type="project" value="InterPro"/>
</dbReference>
<evidence type="ECO:0000313" key="3">
    <source>
        <dbReference type="EMBL" id="GGD57775.1"/>
    </source>
</evidence>
<organism evidence="3 4">
    <name type="scientific">Emticicia aquatilis</name>
    <dbReference type="NCBI Taxonomy" id="1537369"/>
    <lineage>
        <taxon>Bacteria</taxon>
        <taxon>Pseudomonadati</taxon>
        <taxon>Bacteroidota</taxon>
        <taxon>Cytophagia</taxon>
        <taxon>Cytophagales</taxon>
        <taxon>Leadbetterellaceae</taxon>
        <taxon>Emticicia</taxon>
    </lineage>
</organism>
<protein>
    <recommendedName>
        <fullName evidence="2">Peptidase S8/S53 domain-containing protein</fullName>
    </recommendedName>
</protein>
<dbReference type="RefSeq" id="WP_188766162.1">
    <property type="nucleotide sequence ID" value="NZ_BMKK01000004.1"/>
</dbReference>
<proteinExistence type="predicted"/>
<dbReference type="InterPro" id="IPR000209">
    <property type="entry name" value="Peptidase_S8/S53_dom"/>
</dbReference>
<name>A0A916YRP5_9BACT</name>
<feature type="domain" description="Peptidase S8/S53" evidence="2">
    <location>
        <begin position="176"/>
        <end position="397"/>
    </location>
</feature>
<sequence length="470" mass="52228">MKKKHFYLILLGLTQYLIGFGQVNQMSTAFDAQKGIPKPTESIVFIKKDGDLVVKDEKIYLLNPNGKTYKANGREAAITEVIRKYKNLYKSQKKAIPNITYVECCKGSNLILLRGQGLDAQTNPDPDDGSAGDNSKNHPPHAGEWGANSFVFSQNPTFLDRSFSPIQLDDCNNCSQIKVAVLDNGVNFDKLSLPNSMFFTRKELDCNSTSNEISGINFTSFGDRYETQDIPHVGIDAQNIFEGIGHGTLVTKIIASNQKVNLKILPMKIMHHGEGVLFDALCALMYAAENNFDVINCSWGVKGKKNEVFEDVIHLLKSKNIVLIASTGNEKSWLTQSANELSKGKFISHYPAMFAHNNHNVISVSNIELGNYGSTYTSLAVANENRHLVDILQDNDNDAYTSYSAALVTALFVSKLEQLKGIQFREASSITNAMKNLKTIFYEQSDIIERTGDVNRFSQGKVIKKIATIR</sequence>
<dbReference type="Pfam" id="PF00082">
    <property type="entry name" value="Peptidase_S8"/>
    <property type="match status" value="1"/>
</dbReference>
<evidence type="ECO:0000256" key="1">
    <source>
        <dbReference type="SAM" id="MobiDB-lite"/>
    </source>
</evidence>
<dbReference type="InterPro" id="IPR036852">
    <property type="entry name" value="Peptidase_S8/S53_dom_sf"/>
</dbReference>
<dbReference type="Proteomes" id="UP000609064">
    <property type="component" value="Unassembled WGS sequence"/>
</dbReference>
<evidence type="ECO:0000259" key="2">
    <source>
        <dbReference type="Pfam" id="PF00082"/>
    </source>
</evidence>
<reference evidence="3" key="2">
    <citation type="submission" date="2020-09" db="EMBL/GenBank/DDBJ databases">
        <authorList>
            <person name="Sun Q."/>
            <person name="Zhou Y."/>
        </authorList>
    </citation>
    <scope>NUCLEOTIDE SEQUENCE</scope>
    <source>
        <strain evidence="3">CGMCC 1.15958</strain>
    </source>
</reference>
<dbReference type="EMBL" id="BMKK01000004">
    <property type="protein sequence ID" value="GGD57775.1"/>
    <property type="molecule type" value="Genomic_DNA"/>
</dbReference>
<dbReference type="GO" id="GO:0004252">
    <property type="term" value="F:serine-type endopeptidase activity"/>
    <property type="evidence" value="ECO:0007669"/>
    <property type="project" value="InterPro"/>
</dbReference>
<evidence type="ECO:0000313" key="4">
    <source>
        <dbReference type="Proteomes" id="UP000609064"/>
    </source>
</evidence>
<dbReference type="SUPFAM" id="SSF52743">
    <property type="entry name" value="Subtilisin-like"/>
    <property type="match status" value="1"/>
</dbReference>
<keyword evidence="4" id="KW-1185">Reference proteome</keyword>